<dbReference type="Pfam" id="PF08817">
    <property type="entry name" value="YukD"/>
    <property type="match status" value="1"/>
</dbReference>
<feature type="transmembrane region" description="Helical" evidence="1">
    <location>
        <begin position="172"/>
        <end position="192"/>
    </location>
</feature>
<proteinExistence type="predicted"/>
<feature type="transmembrane region" description="Helical" evidence="1">
    <location>
        <begin position="250"/>
        <end position="275"/>
    </location>
</feature>
<feature type="transmembrane region" description="Helical" evidence="1">
    <location>
        <begin position="383"/>
        <end position="404"/>
    </location>
</feature>
<accession>A0ABP9RLC7</accession>
<keyword evidence="1" id="KW-1133">Transmembrane helix</keyword>
<dbReference type="RefSeq" id="WP_345626228.1">
    <property type="nucleotide sequence ID" value="NZ_BAABJQ010000002.1"/>
</dbReference>
<dbReference type="Proteomes" id="UP001501570">
    <property type="component" value="Unassembled WGS sequence"/>
</dbReference>
<keyword evidence="1" id="KW-0812">Transmembrane</keyword>
<reference evidence="4" key="1">
    <citation type="journal article" date="2019" name="Int. J. Syst. Evol. Microbiol.">
        <title>The Global Catalogue of Microorganisms (GCM) 10K type strain sequencing project: providing services to taxonomists for standard genome sequencing and annotation.</title>
        <authorList>
            <consortium name="The Broad Institute Genomics Platform"/>
            <consortium name="The Broad Institute Genome Sequencing Center for Infectious Disease"/>
            <person name="Wu L."/>
            <person name="Ma J."/>
        </authorList>
    </citation>
    <scope>NUCLEOTIDE SEQUENCE [LARGE SCALE GENOMIC DNA]</scope>
    <source>
        <strain evidence="4">JCM 18304</strain>
    </source>
</reference>
<dbReference type="Gene3D" id="3.10.20.90">
    <property type="entry name" value="Phosphatidylinositol 3-kinase Catalytic Subunit, Chain A, domain 1"/>
    <property type="match status" value="1"/>
</dbReference>
<sequence>MSEQSRITVVGDRRRVDVAVPSWTPIGEYATRLATICGQEHSDVMPPVWSLAVAGEAAFPLDSALADVGVVDGQVLYLRDTAREPAEAPVVAEVDEVVAEQTQRLRGTKLHAGPATIAAGLLWLTAAAVVTAWRTGGGAGASGALIVAGVLLIGGAWGLAQQRDVVAHALRLCVALTAVPIVAAGGLLAGRILTTDGYPWESGLIGANLAGLLAFATLPEGALLAVQIELLLGLATALLIRGLAADRVGAAAVTAVVAMSVLAIARRLAAFVASWSRRRQQGRRISRNDLTVELVGHSRQVLAVVLAGPAAALAVSLPMLAASRGPFALALTAAVCLVLLVRVRHSAFTSEVVAIGASTAIGCFGLLMAIARELGVGPGGIGTVLVLAGIVVVGFGAALCLLTPKVGSEPPRGPGKPGPVRRSTMDVFGVIATMAMTPLAMGVFGVFGKLLTMGRTMF</sequence>
<evidence type="ECO:0000313" key="4">
    <source>
        <dbReference type="Proteomes" id="UP001501570"/>
    </source>
</evidence>
<keyword evidence="4" id="KW-1185">Reference proteome</keyword>
<feature type="transmembrane region" description="Helical" evidence="1">
    <location>
        <begin position="223"/>
        <end position="244"/>
    </location>
</feature>
<name>A0ABP9RLC7_9ACTN</name>
<evidence type="ECO:0000256" key="1">
    <source>
        <dbReference type="SAM" id="Phobius"/>
    </source>
</evidence>
<evidence type="ECO:0000313" key="3">
    <source>
        <dbReference type="EMBL" id="GAA5179158.1"/>
    </source>
</evidence>
<feature type="transmembrane region" description="Helical" evidence="1">
    <location>
        <begin position="352"/>
        <end position="371"/>
    </location>
</feature>
<feature type="transmembrane region" description="Helical" evidence="1">
    <location>
        <begin position="327"/>
        <end position="345"/>
    </location>
</feature>
<protein>
    <recommendedName>
        <fullName evidence="2">EccD-like transmembrane domain-containing protein</fullName>
    </recommendedName>
</protein>
<evidence type="ECO:0000259" key="2">
    <source>
        <dbReference type="Pfam" id="PF19053"/>
    </source>
</evidence>
<feature type="transmembrane region" description="Helical" evidence="1">
    <location>
        <begin position="139"/>
        <end position="160"/>
    </location>
</feature>
<gene>
    <name evidence="3" type="ORF">GCM10023322_08310</name>
</gene>
<feature type="transmembrane region" description="Helical" evidence="1">
    <location>
        <begin position="425"/>
        <end position="448"/>
    </location>
</feature>
<feature type="transmembrane region" description="Helical" evidence="1">
    <location>
        <begin position="112"/>
        <end position="133"/>
    </location>
</feature>
<dbReference type="EMBL" id="BAABJQ010000002">
    <property type="protein sequence ID" value="GAA5179158.1"/>
    <property type="molecule type" value="Genomic_DNA"/>
</dbReference>
<keyword evidence="1" id="KW-0472">Membrane</keyword>
<dbReference type="InterPro" id="IPR024962">
    <property type="entry name" value="YukD-like"/>
</dbReference>
<comment type="caution">
    <text evidence="3">The sequence shown here is derived from an EMBL/GenBank/DDBJ whole genome shotgun (WGS) entry which is preliminary data.</text>
</comment>
<organism evidence="3 4">
    <name type="scientific">Rugosimonospora acidiphila</name>
    <dbReference type="NCBI Taxonomy" id="556531"/>
    <lineage>
        <taxon>Bacteria</taxon>
        <taxon>Bacillati</taxon>
        <taxon>Actinomycetota</taxon>
        <taxon>Actinomycetes</taxon>
        <taxon>Micromonosporales</taxon>
        <taxon>Micromonosporaceae</taxon>
        <taxon>Rugosimonospora</taxon>
    </lineage>
</organism>
<dbReference type="InterPro" id="IPR044049">
    <property type="entry name" value="EccD_transm"/>
</dbReference>
<dbReference type="Pfam" id="PF19053">
    <property type="entry name" value="EccD"/>
    <property type="match status" value="1"/>
</dbReference>
<feature type="domain" description="EccD-like transmembrane" evidence="2">
    <location>
        <begin position="117"/>
        <end position="450"/>
    </location>
</feature>